<feature type="domain" description="HNH" evidence="1">
    <location>
        <begin position="30"/>
        <end position="80"/>
    </location>
</feature>
<sequence>MRIERGNDPGPFSRSRDYVTHLRVLFHYRCAYCLTPDDRLGGEEGMQVDHFHPQAQRRDLILAWSNLYYCCVACNNRKSDHPLKKEVAQGLHFVDPCADDTDDHFRLARDPKNGDFCQVAHLSESAKYTIRQLQFNRRPFLRDFWRELDAEERRWTDRMQCVAELQSKLQETDPETELLLAQCTIELSKIRKRRPFPLKK</sequence>
<dbReference type="Gene3D" id="1.10.30.50">
    <property type="match status" value="1"/>
</dbReference>
<dbReference type="CDD" id="cd00085">
    <property type="entry name" value="HNHc"/>
    <property type="match status" value="1"/>
</dbReference>
<reference evidence="2 3" key="1">
    <citation type="journal article" date="2018" name="Nat. Biotechnol.">
        <title>A standardized bacterial taxonomy based on genome phylogeny substantially revises the tree of life.</title>
        <authorList>
            <person name="Parks D.H."/>
            <person name="Chuvochina M."/>
            <person name="Waite D.W."/>
            <person name="Rinke C."/>
            <person name="Skarshewski A."/>
            <person name="Chaumeil P.A."/>
            <person name="Hugenholtz P."/>
        </authorList>
    </citation>
    <scope>NUCLEOTIDE SEQUENCE [LARGE SCALE GENOMIC DNA]</scope>
    <source>
        <strain evidence="2">UBA9375</strain>
    </source>
</reference>
<evidence type="ECO:0000313" key="2">
    <source>
        <dbReference type="EMBL" id="HCO21765.1"/>
    </source>
</evidence>
<dbReference type="GO" id="GO:0008270">
    <property type="term" value="F:zinc ion binding"/>
    <property type="evidence" value="ECO:0007669"/>
    <property type="project" value="InterPro"/>
</dbReference>
<comment type="caution">
    <text evidence="2">The sequence shown here is derived from an EMBL/GenBank/DDBJ whole genome shotgun (WGS) entry which is preliminary data.</text>
</comment>
<organism evidence="2 3">
    <name type="scientific">Gimesia maris</name>
    <dbReference type="NCBI Taxonomy" id="122"/>
    <lineage>
        <taxon>Bacteria</taxon>
        <taxon>Pseudomonadati</taxon>
        <taxon>Planctomycetota</taxon>
        <taxon>Planctomycetia</taxon>
        <taxon>Planctomycetales</taxon>
        <taxon>Planctomycetaceae</taxon>
        <taxon>Gimesia</taxon>
    </lineage>
</organism>
<dbReference type="Pfam" id="PF01844">
    <property type="entry name" value="HNH"/>
    <property type="match status" value="1"/>
</dbReference>
<name>A0A3D3QYX2_9PLAN</name>
<proteinExistence type="predicted"/>
<dbReference type="InterPro" id="IPR003615">
    <property type="entry name" value="HNH_nuc"/>
</dbReference>
<dbReference type="EMBL" id="DQAY01000010">
    <property type="protein sequence ID" value="HCO21765.1"/>
    <property type="molecule type" value="Genomic_DNA"/>
</dbReference>
<dbReference type="GO" id="GO:0004519">
    <property type="term" value="F:endonuclease activity"/>
    <property type="evidence" value="ECO:0007669"/>
    <property type="project" value="InterPro"/>
</dbReference>
<protein>
    <recommendedName>
        <fullName evidence="1">HNH domain-containing protein</fullName>
    </recommendedName>
</protein>
<evidence type="ECO:0000313" key="3">
    <source>
        <dbReference type="Proteomes" id="UP000263642"/>
    </source>
</evidence>
<dbReference type="GO" id="GO:0003676">
    <property type="term" value="F:nucleic acid binding"/>
    <property type="evidence" value="ECO:0007669"/>
    <property type="project" value="InterPro"/>
</dbReference>
<dbReference type="Proteomes" id="UP000263642">
    <property type="component" value="Unassembled WGS sequence"/>
</dbReference>
<accession>A0A3D3QYX2</accession>
<evidence type="ECO:0000259" key="1">
    <source>
        <dbReference type="Pfam" id="PF01844"/>
    </source>
</evidence>
<dbReference type="InterPro" id="IPR002711">
    <property type="entry name" value="HNH"/>
</dbReference>
<dbReference type="AlphaFoldDB" id="A0A3D3QYX2"/>
<gene>
    <name evidence="2" type="ORF">DIT97_01350</name>
</gene>